<evidence type="ECO:0000256" key="1">
    <source>
        <dbReference type="ARBA" id="ARBA00009388"/>
    </source>
</evidence>
<dbReference type="InterPro" id="IPR027268">
    <property type="entry name" value="Peptidase_M4/M1_CTD_sf"/>
</dbReference>
<keyword evidence="14" id="KW-1185">Reference proteome</keyword>
<dbReference type="Gene3D" id="3.10.170.10">
    <property type="match status" value="1"/>
</dbReference>
<dbReference type="GO" id="GO:0046872">
    <property type="term" value="F:metal ion binding"/>
    <property type="evidence" value="ECO:0007669"/>
    <property type="project" value="UniProtKB-UniRule"/>
</dbReference>
<comment type="similarity">
    <text evidence="1 9">Belongs to the peptidase M4 family.</text>
</comment>
<evidence type="ECO:0000313" key="13">
    <source>
        <dbReference type="EMBL" id="QTD51321.1"/>
    </source>
</evidence>
<reference evidence="13" key="1">
    <citation type="submission" date="2021-03" db="EMBL/GenBank/DDBJ databases">
        <title>Acanthopleuribacteraceae sp. M133.</title>
        <authorList>
            <person name="Wang G."/>
        </authorList>
    </citation>
    <scope>NUCLEOTIDE SEQUENCE</scope>
    <source>
        <strain evidence="13">M133</strain>
    </source>
</reference>
<feature type="chain" id="PRO_5035342605" description="Neutral metalloproteinase" evidence="9">
    <location>
        <begin position="20"/>
        <end position="598"/>
    </location>
</feature>
<dbReference type="SUPFAM" id="SSF55486">
    <property type="entry name" value="Metalloproteases ('zincins'), catalytic domain"/>
    <property type="match status" value="1"/>
</dbReference>
<evidence type="ECO:0000259" key="11">
    <source>
        <dbReference type="Pfam" id="PF02868"/>
    </source>
</evidence>
<feature type="signal peptide" evidence="9">
    <location>
        <begin position="1"/>
        <end position="19"/>
    </location>
</feature>
<evidence type="ECO:0000256" key="2">
    <source>
        <dbReference type="ARBA" id="ARBA00022670"/>
    </source>
</evidence>
<feature type="active site" evidence="8">
    <location>
        <position position="314"/>
    </location>
</feature>
<comment type="subcellular location">
    <subcellularLocation>
        <location evidence="9">Secreted</location>
    </subcellularLocation>
</comment>
<keyword evidence="5 9" id="KW-0378">Hydrolase</keyword>
<dbReference type="InterPro" id="IPR050728">
    <property type="entry name" value="Zinc_Metalloprotease_M4"/>
</dbReference>
<dbReference type="KEGG" id="scor:J3U87_02535"/>
<name>A0A8A4TQU3_SULCO</name>
<evidence type="ECO:0000259" key="12">
    <source>
        <dbReference type="Pfam" id="PF07504"/>
    </source>
</evidence>
<dbReference type="Gene3D" id="1.10.390.10">
    <property type="entry name" value="Neutral Protease Domain 2"/>
    <property type="match status" value="1"/>
</dbReference>
<dbReference type="GO" id="GO:0005576">
    <property type="term" value="C:extracellular region"/>
    <property type="evidence" value="ECO:0007669"/>
    <property type="project" value="UniProtKB-SubCell"/>
</dbReference>
<evidence type="ECO:0000256" key="9">
    <source>
        <dbReference type="RuleBase" id="RU366073"/>
    </source>
</evidence>
<sequence length="598" mass="63936">MKLSTFIVFCVLSSFFVVAQSLDATQTPTATFERNSAVGLQRGVSVFFEGDLGTLVAGKRNSAAQLVTELSVSVAENASIDNMVEATTKTDELGLTHTKVHQYINGLPVVGAEVVVHSDTAGQVYCVNGLLARTANVATEATITGRKALQLALKLNEIRKGEVLSAPKLAYAVDDNGDAFLAYEMTIAHEDELGYQEDRIFVDATGQRRVVSLPLFCQAKNRRILNASGTLLRSEGQAPSSDSYANAIYDNFGITYDYYAAVFGRDSYDDRGGRLTAYVHTGSASWGGGTMYCGDGDGVEFGRFCESLDVVAHEFTHGVTDAESNLEYRNESGALNEAFSDIFGSSCTIWDDGRISNESWMLGEEIYTPGTAGDALRYMDNPTRDNQSYDYYPERYTGTADRGGVHLNSGIANLAYVLLVEGGSHPRGKTTVNVPAIGLQKAQAIFYRTQIGGYLTTRSGFAEMRSASARAAKDLYGDTEEAAVQAAWDAVGAPGGSTGGGCANSSNGTLTGSRDSNIEPNGTYFYHTGGAIEGTLSGPSSADFDLYLQVYSGGWVTVDSSESASSEESISYNGNAGYYRFVVYSYSGSGSYTFCKGD</sequence>
<feature type="domain" description="Peptidase M4" evidence="10">
    <location>
        <begin position="249"/>
        <end position="321"/>
    </location>
</feature>
<dbReference type="InterPro" id="IPR023612">
    <property type="entry name" value="Peptidase_M4"/>
</dbReference>
<keyword evidence="7 9" id="KW-0482">Metalloprotease</keyword>
<dbReference type="GO" id="GO:0006508">
    <property type="term" value="P:proteolysis"/>
    <property type="evidence" value="ECO:0007669"/>
    <property type="project" value="UniProtKB-KW"/>
</dbReference>
<proteinExistence type="inferred from homology"/>
<feature type="active site" description="Proton donor" evidence="8">
    <location>
        <position position="406"/>
    </location>
</feature>
<dbReference type="PRINTS" id="PR00730">
    <property type="entry name" value="THERMOLYSIN"/>
</dbReference>
<feature type="domain" description="FTP" evidence="12">
    <location>
        <begin position="87"/>
        <end position="129"/>
    </location>
</feature>
<dbReference type="Pfam" id="PF02868">
    <property type="entry name" value="Peptidase_M4_C"/>
    <property type="match status" value="1"/>
</dbReference>
<dbReference type="Proteomes" id="UP000663929">
    <property type="component" value="Chromosome"/>
</dbReference>
<dbReference type="EC" id="3.4.24.-" evidence="9"/>
<dbReference type="Pfam" id="PF07504">
    <property type="entry name" value="FTP"/>
    <property type="match status" value="1"/>
</dbReference>
<evidence type="ECO:0000256" key="4">
    <source>
        <dbReference type="ARBA" id="ARBA00022729"/>
    </source>
</evidence>
<protein>
    <recommendedName>
        <fullName evidence="9">Neutral metalloproteinase</fullName>
        <ecNumber evidence="9">3.4.24.-</ecNumber>
    </recommendedName>
</protein>
<evidence type="ECO:0000256" key="8">
    <source>
        <dbReference type="PIRSR" id="PIRSR623612-1"/>
    </source>
</evidence>
<dbReference type="PANTHER" id="PTHR33794">
    <property type="entry name" value="BACILLOLYSIN"/>
    <property type="match status" value="1"/>
</dbReference>
<dbReference type="InterPro" id="IPR001570">
    <property type="entry name" value="Peptidase_M4_C_domain"/>
</dbReference>
<dbReference type="InterPro" id="IPR011096">
    <property type="entry name" value="FTP_domain"/>
</dbReference>
<dbReference type="Pfam" id="PF01447">
    <property type="entry name" value="Peptidase_M4"/>
    <property type="match status" value="1"/>
</dbReference>
<keyword evidence="4 9" id="KW-0732">Signal</keyword>
<gene>
    <name evidence="13" type="ORF">J3U87_02535</name>
</gene>
<keyword evidence="9" id="KW-0964">Secreted</keyword>
<dbReference type="InterPro" id="IPR013856">
    <property type="entry name" value="Peptidase_M4_domain"/>
</dbReference>
<dbReference type="PANTHER" id="PTHR33794:SF1">
    <property type="entry name" value="BACILLOLYSIN"/>
    <property type="match status" value="1"/>
</dbReference>
<dbReference type="RefSeq" id="WP_237381453.1">
    <property type="nucleotide sequence ID" value="NZ_CP071793.1"/>
</dbReference>
<evidence type="ECO:0000256" key="3">
    <source>
        <dbReference type="ARBA" id="ARBA00022723"/>
    </source>
</evidence>
<dbReference type="GO" id="GO:0004222">
    <property type="term" value="F:metalloendopeptidase activity"/>
    <property type="evidence" value="ECO:0007669"/>
    <property type="project" value="UniProtKB-UniRule"/>
</dbReference>
<evidence type="ECO:0000256" key="6">
    <source>
        <dbReference type="ARBA" id="ARBA00022833"/>
    </source>
</evidence>
<dbReference type="AlphaFoldDB" id="A0A8A4TQU3"/>
<dbReference type="Gene3D" id="2.60.120.380">
    <property type="match status" value="1"/>
</dbReference>
<keyword evidence="2 9" id="KW-0645">Protease</keyword>
<organism evidence="13 14">
    <name type="scientific">Sulfidibacter corallicola</name>
    <dbReference type="NCBI Taxonomy" id="2818388"/>
    <lineage>
        <taxon>Bacteria</taxon>
        <taxon>Pseudomonadati</taxon>
        <taxon>Acidobacteriota</taxon>
        <taxon>Holophagae</taxon>
        <taxon>Acanthopleuribacterales</taxon>
        <taxon>Acanthopleuribacteraceae</taxon>
        <taxon>Sulfidibacter</taxon>
    </lineage>
</organism>
<evidence type="ECO:0000313" key="14">
    <source>
        <dbReference type="Proteomes" id="UP000663929"/>
    </source>
</evidence>
<dbReference type="EMBL" id="CP071793">
    <property type="protein sequence ID" value="QTD51321.1"/>
    <property type="molecule type" value="Genomic_DNA"/>
</dbReference>
<accession>A0A8A4TQU3</accession>
<evidence type="ECO:0000259" key="10">
    <source>
        <dbReference type="Pfam" id="PF01447"/>
    </source>
</evidence>
<comment type="function">
    <text evidence="9">Extracellular zinc metalloprotease.</text>
</comment>
<keyword evidence="6 9" id="KW-0862">Zinc</keyword>
<feature type="domain" description="Peptidase M4 C-terminal" evidence="11">
    <location>
        <begin position="324"/>
        <end position="492"/>
    </location>
</feature>
<comment type="cofactor">
    <cofactor evidence="9">
        <name>Zn(2+)</name>
        <dbReference type="ChEBI" id="CHEBI:29105"/>
    </cofactor>
</comment>
<keyword evidence="3" id="KW-0479">Metal-binding</keyword>
<dbReference type="Gene3D" id="3.10.450.490">
    <property type="match status" value="1"/>
</dbReference>
<dbReference type="CDD" id="cd09597">
    <property type="entry name" value="M4_TLP"/>
    <property type="match status" value="1"/>
</dbReference>
<evidence type="ECO:0000256" key="7">
    <source>
        <dbReference type="ARBA" id="ARBA00023049"/>
    </source>
</evidence>
<evidence type="ECO:0000256" key="5">
    <source>
        <dbReference type="ARBA" id="ARBA00022801"/>
    </source>
</evidence>